<gene>
    <name evidence="8" type="ORF">CP977_16395</name>
</gene>
<dbReference type="Pfam" id="PF00069">
    <property type="entry name" value="Pkinase"/>
    <property type="match status" value="1"/>
</dbReference>
<dbReference type="InterPro" id="IPR008271">
    <property type="entry name" value="Ser/Thr_kinase_AS"/>
</dbReference>
<dbReference type="InterPro" id="IPR017441">
    <property type="entry name" value="Protein_kinase_ATP_BS"/>
</dbReference>
<dbReference type="Gene3D" id="1.10.510.10">
    <property type="entry name" value="Transferase(Phosphotransferase) domain 1"/>
    <property type="match status" value="1"/>
</dbReference>
<feature type="domain" description="Protein kinase" evidence="7">
    <location>
        <begin position="15"/>
        <end position="277"/>
    </location>
</feature>
<dbReference type="PROSITE" id="PS00108">
    <property type="entry name" value="PROTEIN_KINASE_ST"/>
    <property type="match status" value="1"/>
</dbReference>
<dbReference type="CDD" id="cd14014">
    <property type="entry name" value="STKc_PknB_like"/>
    <property type="match status" value="1"/>
</dbReference>
<dbReference type="Gene3D" id="3.30.200.20">
    <property type="entry name" value="Phosphorylase Kinase, domain 1"/>
    <property type="match status" value="1"/>
</dbReference>
<evidence type="ECO:0000256" key="1">
    <source>
        <dbReference type="ARBA" id="ARBA00022679"/>
    </source>
</evidence>
<dbReference type="GO" id="GO:0004674">
    <property type="term" value="F:protein serine/threonine kinase activity"/>
    <property type="evidence" value="ECO:0007669"/>
    <property type="project" value="UniProtKB-KW"/>
</dbReference>
<dbReference type="InterPro" id="IPR000719">
    <property type="entry name" value="Prot_kinase_dom"/>
</dbReference>
<dbReference type="Proteomes" id="UP000326029">
    <property type="component" value="Chromosome"/>
</dbReference>
<keyword evidence="9" id="KW-1185">Reference proteome</keyword>
<dbReference type="SMART" id="SM00220">
    <property type="entry name" value="S_TKc"/>
    <property type="match status" value="1"/>
</dbReference>
<sequence length="660" mass="68046">MEPLNAEDPVRIGPFRLIGRLGVGGMGRVFLARSAGGRTVAVKVVHAELASQDEFRRRFAREVAALERVGGTGTAPVLGSDTSAEAPWVAVGYVPGPSLRTVVGDEYGPLPTETVRTLASGLARALGHIHAAGLVHRDLKPSNVLLTVDGPQLIDFGIARALDTVADGGNLTTTGAVVGSPGFMSPEQVRGERLTPASDVFCLGSVLVYAATGRAPFGTADSGVHATMFRIAHDEPDLAGLPPELSGLIRACLAKDPAARPATDELVGTLPVADPWLPADVLARLGRHAARLLEAEAEAEAEAGPDAGAGAVSGAERSGRTAAGAPAPVSADPTGATSAGLPGAAADPSGATPPAPTGPVVTPSRPRRRRALLAALTALAVAAAATAAYTFWPGPATGTDGKGKRGTGSTSPAPAGIVPAAFLGAWEGVLQGGEDHPRETARIEITQGPAGAKNAVYTQVSENRLCMGRSRLVSADEDKVVYGESDVTTSVPAARCTPAAHQTLALRSPDVLEWTSGAAKATFRKAPTGTSVVPARFLGEWQNVPRPEVYGDQDGRYGTWVTVTQGPVGTQVVRFRDVFPRLDEEGAPTPETVSCGSTALLGGAGNLLVIGPQVRDRGAWDPECAENGSGYLGIVKWKGEDRLLVYPMVDAEPGEYRRRS</sequence>
<evidence type="ECO:0000313" key="9">
    <source>
        <dbReference type="Proteomes" id="UP000326029"/>
    </source>
</evidence>
<organism evidence="8 9">
    <name type="scientific">Streptomyces cinereoruber</name>
    <dbReference type="NCBI Taxonomy" id="67260"/>
    <lineage>
        <taxon>Bacteria</taxon>
        <taxon>Bacillati</taxon>
        <taxon>Actinomycetota</taxon>
        <taxon>Actinomycetes</taxon>
        <taxon>Kitasatosporales</taxon>
        <taxon>Streptomycetaceae</taxon>
        <taxon>Streptomyces</taxon>
    </lineage>
</organism>
<dbReference type="PROSITE" id="PS50011">
    <property type="entry name" value="PROTEIN_KINASE_DOM"/>
    <property type="match status" value="1"/>
</dbReference>
<evidence type="ECO:0000256" key="6">
    <source>
        <dbReference type="SAM" id="MobiDB-lite"/>
    </source>
</evidence>
<keyword evidence="2 5" id="KW-0547">Nucleotide-binding</keyword>
<evidence type="ECO:0000256" key="4">
    <source>
        <dbReference type="ARBA" id="ARBA00022840"/>
    </source>
</evidence>
<evidence type="ECO:0000313" key="8">
    <source>
        <dbReference type="EMBL" id="QEV33551.1"/>
    </source>
</evidence>
<keyword evidence="8" id="KW-0723">Serine/threonine-protein kinase</keyword>
<protein>
    <submittedName>
        <fullName evidence="8">Serine/threonine protein kinase</fullName>
    </submittedName>
</protein>
<keyword evidence="4 5" id="KW-0067">ATP-binding</keyword>
<keyword evidence="3 8" id="KW-0418">Kinase</keyword>
<feature type="region of interest" description="Disordered" evidence="6">
    <location>
        <begin position="299"/>
        <end position="365"/>
    </location>
</feature>
<proteinExistence type="predicted"/>
<name>A0ABX6BDV5_9ACTN</name>
<feature type="binding site" evidence="5">
    <location>
        <position position="43"/>
    </location>
    <ligand>
        <name>ATP</name>
        <dbReference type="ChEBI" id="CHEBI:30616"/>
    </ligand>
</feature>
<reference evidence="8 9" key="1">
    <citation type="submission" date="2017-09" db="EMBL/GenBank/DDBJ databases">
        <authorList>
            <person name="Lee N."/>
            <person name="Cho B.-K."/>
        </authorList>
    </citation>
    <scope>NUCLEOTIDE SEQUENCE [LARGE SCALE GENOMIC DNA]</scope>
    <source>
        <strain evidence="8 9">ATCC 19740</strain>
    </source>
</reference>
<keyword evidence="1" id="KW-0808">Transferase</keyword>
<dbReference type="SUPFAM" id="SSF56112">
    <property type="entry name" value="Protein kinase-like (PK-like)"/>
    <property type="match status" value="1"/>
</dbReference>
<dbReference type="PROSITE" id="PS00107">
    <property type="entry name" value="PROTEIN_KINASE_ATP"/>
    <property type="match status" value="1"/>
</dbReference>
<dbReference type="GeneID" id="95455349"/>
<dbReference type="RefSeq" id="WP_152370358.1">
    <property type="nucleotide sequence ID" value="NZ_BMSJ01000012.1"/>
</dbReference>
<evidence type="ECO:0000256" key="2">
    <source>
        <dbReference type="ARBA" id="ARBA00022741"/>
    </source>
</evidence>
<evidence type="ECO:0000259" key="7">
    <source>
        <dbReference type="PROSITE" id="PS50011"/>
    </source>
</evidence>
<evidence type="ECO:0000256" key="5">
    <source>
        <dbReference type="PROSITE-ProRule" id="PRU10141"/>
    </source>
</evidence>
<dbReference type="EMBL" id="CP023693">
    <property type="protein sequence ID" value="QEV33551.1"/>
    <property type="molecule type" value="Genomic_DNA"/>
</dbReference>
<accession>A0ABX6BDV5</accession>
<dbReference type="PANTHER" id="PTHR43289:SF34">
    <property type="entry name" value="SERINE_THREONINE-PROTEIN KINASE YBDM-RELATED"/>
    <property type="match status" value="1"/>
</dbReference>
<dbReference type="PANTHER" id="PTHR43289">
    <property type="entry name" value="MITOGEN-ACTIVATED PROTEIN KINASE KINASE KINASE 20-RELATED"/>
    <property type="match status" value="1"/>
</dbReference>
<feature type="region of interest" description="Disordered" evidence="6">
    <location>
        <begin position="391"/>
        <end position="414"/>
    </location>
</feature>
<evidence type="ECO:0000256" key="3">
    <source>
        <dbReference type="ARBA" id="ARBA00022777"/>
    </source>
</evidence>
<dbReference type="InterPro" id="IPR011009">
    <property type="entry name" value="Kinase-like_dom_sf"/>
</dbReference>